<dbReference type="PANTHER" id="PTHR10978:SF5">
    <property type="entry name" value="SUCCINATE DEHYDROGENASE CYTOCHROME B560 SUBUNIT, MITOCHONDRIAL"/>
    <property type="match status" value="1"/>
</dbReference>
<feature type="transmembrane region" description="Helical" evidence="8">
    <location>
        <begin position="36"/>
        <end position="58"/>
    </location>
</feature>
<evidence type="ECO:0000313" key="9">
    <source>
        <dbReference type="EMBL" id="KAL1884920.1"/>
    </source>
</evidence>
<dbReference type="NCBIfam" id="TIGR02970">
    <property type="entry name" value="succ_dehyd_cytB"/>
    <property type="match status" value="1"/>
</dbReference>
<proteinExistence type="predicted"/>
<keyword evidence="7 8" id="KW-0472">Membrane</keyword>
<dbReference type="InterPro" id="IPR034804">
    <property type="entry name" value="SQR/QFR_C/D"/>
</dbReference>
<feature type="transmembrane region" description="Helical" evidence="8">
    <location>
        <begin position="120"/>
        <end position="139"/>
    </location>
</feature>
<dbReference type="PANTHER" id="PTHR10978">
    <property type="entry name" value="SUCCINATE DEHYDROGENASE CYTOCHROME B560 SUBUNIT"/>
    <property type="match status" value="1"/>
</dbReference>
<keyword evidence="3 8" id="KW-0812">Transmembrane</keyword>
<dbReference type="InterPro" id="IPR014314">
    <property type="entry name" value="Succ_DH_cytb556"/>
</dbReference>
<accession>A0ABR3Y9D5</accession>
<dbReference type="Pfam" id="PF01127">
    <property type="entry name" value="Sdh_cyt"/>
    <property type="match status" value="1"/>
</dbReference>
<keyword evidence="4" id="KW-0479">Metal-binding</keyword>
<sequence length="155" mass="16920">MTPQEAQTRLAVQRTKRPVSPHLTIYKWRYTSLASILNRITGGILSGGLYGFALVYLISPMIDLDVNSTVMAEAFGSLPPGTKVAIKFSVALPFAYHCFNGAKHLIWDRGYLLRNKQSQYAAWAVAAATLGTSLGLALWKGESISVSTQEIESAQ</sequence>
<comment type="caution">
    <text evidence="9">The sequence shown here is derived from an EMBL/GenBank/DDBJ whole genome shotgun (WGS) entry which is preliminary data.</text>
</comment>
<evidence type="ECO:0000256" key="1">
    <source>
        <dbReference type="ARBA" id="ARBA00004370"/>
    </source>
</evidence>
<reference evidence="9 10" key="1">
    <citation type="journal article" date="2024" name="IMA Fungus">
        <title>IMA Genome - F19 : A genome assembly and annotation guide to empower mycologists, including annotated draft genome sequences of Ceratocystis pirilliformis, Diaporthe australafricana, Fusarium ophioides, Paecilomyces lecythidis, and Sporothrix stenoceras.</title>
        <authorList>
            <person name="Aylward J."/>
            <person name="Wilson A.M."/>
            <person name="Visagie C.M."/>
            <person name="Spraker J."/>
            <person name="Barnes I."/>
            <person name="Buitendag C."/>
            <person name="Ceriani C."/>
            <person name="Del Mar Angel L."/>
            <person name="du Plessis D."/>
            <person name="Fuchs T."/>
            <person name="Gasser K."/>
            <person name="Kramer D."/>
            <person name="Li W."/>
            <person name="Munsamy K."/>
            <person name="Piso A."/>
            <person name="Price J.L."/>
            <person name="Sonnekus B."/>
            <person name="Thomas C."/>
            <person name="van der Nest A."/>
            <person name="van Dijk A."/>
            <person name="van Heerden A."/>
            <person name="van Vuuren N."/>
            <person name="Yilmaz N."/>
            <person name="Duong T.A."/>
            <person name="van der Merwe N.A."/>
            <person name="Wingfield M.J."/>
            <person name="Wingfield B.D."/>
        </authorList>
    </citation>
    <scope>NUCLEOTIDE SEQUENCE [LARGE SCALE GENOMIC DNA]</scope>
    <source>
        <strain evidence="9 10">CMW 18167</strain>
    </source>
</reference>
<keyword evidence="2" id="KW-0349">Heme</keyword>
<evidence type="ECO:0000256" key="5">
    <source>
        <dbReference type="ARBA" id="ARBA00022989"/>
    </source>
</evidence>
<evidence type="ECO:0000256" key="4">
    <source>
        <dbReference type="ARBA" id="ARBA00022723"/>
    </source>
</evidence>
<gene>
    <name evidence="9" type="primary">SDH3_1</name>
    <name evidence="9" type="ORF">Plec18167_001576</name>
</gene>
<dbReference type="Proteomes" id="UP001583193">
    <property type="component" value="Unassembled WGS sequence"/>
</dbReference>
<name>A0ABR3Y9D5_9EURO</name>
<dbReference type="EMBL" id="JAVDPF010000003">
    <property type="protein sequence ID" value="KAL1884920.1"/>
    <property type="molecule type" value="Genomic_DNA"/>
</dbReference>
<dbReference type="PIRSF" id="PIRSF000178">
    <property type="entry name" value="SDH_cyt_b560"/>
    <property type="match status" value="1"/>
</dbReference>
<organism evidence="9 10">
    <name type="scientific">Paecilomyces lecythidis</name>
    <dbReference type="NCBI Taxonomy" id="3004212"/>
    <lineage>
        <taxon>Eukaryota</taxon>
        <taxon>Fungi</taxon>
        <taxon>Dikarya</taxon>
        <taxon>Ascomycota</taxon>
        <taxon>Pezizomycotina</taxon>
        <taxon>Eurotiomycetes</taxon>
        <taxon>Eurotiomycetidae</taxon>
        <taxon>Eurotiales</taxon>
        <taxon>Thermoascaceae</taxon>
        <taxon>Paecilomyces</taxon>
    </lineage>
</organism>
<evidence type="ECO:0000256" key="7">
    <source>
        <dbReference type="ARBA" id="ARBA00023136"/>
    </source>
</evidence>
<keyword evidence="6" id="KW-0408">Iron</keyword>
<keyword evidence="5 8" id="KW-1133">Transmembrane helix</keyword>
<keyword evidence="10" id="KW-1185">Reference proteome</keyword>
<comment type="subcellular location">
    <subcellularLocation>
        <location evidence="1">Membrane</location>
    </subcellularLocation>
</comment>
<evidence type="ECO:0000313" key="10">
    <source>
        <dbReference type="Proteomes" id="UP001583193"/>
    </source>
</evidence>
<dbReference type="Gene3D" id="1.20.1300.10">
    <property type="entry name" value="Fumarate reductase/succinate dehydrogenase, transmembrane subunit"/>
    <property type="match status" value="1"/>
</dbReference>
<evidence type="ECO:0000256" key="3">
    <source>
        <dbReference type="ARBA" id="ARBA00022692"/>
    </source>
</evidence>
<dbReference type="InterPro" id="IPR000701">
    <property type="entry name" value="SuccDH_FuR_B_TM-su"/>
</dbReference>
<dbReference type="CDD" id="cd03499">
    <property type="entry name" value="SQR_TypeC_SdhC"/>
    <property type="match status" value="1"/>
</dbReference>
<evidence type="ECO:0000256" key="2">
    <source>
        <dbReference type="ARBA" id="ARBA00022617"/>
    </source>
</evidence>
<dbReference type="SUPFAM" id="SSF81343">
    <property type="entry name" value="Fumarate reductase respiratory complex transmembrane subunits"/>
    <property type="match status" value="1"/>
</dbReference>
<evidence type="ECO:0000256" key="6">
    <source>
        <dbReference type="ARBA" id="ARBA00023004"/>
    </source>
</evidence>
<protein>
    <submittedName>
        <fullName evidence="9">Cytochrome b subunit of succinate dehydrogenase, Sdh3p</fullName>
    </submittedName>
</protein>
<evidence type="ECO:0000256" key="8">
    <source>
        <dbReference type="SAM" id="Phobius"/>
    </source>
</evidence>